<organism evidence="10 11">
    <name type="scientific">Actinoplanes oblitus</name>
    <dbReference type="NCBI Taxonomy" id="3040509"/>
    <lineage>
        <taxon>Bacteria</taxon>
        <taxon>Bacillati</taxon>
        <taxon>Actinomycetota</taxon>
        <taxon>Actinomycetes</taxon>
        <taxon>Micromonosporales</taxon>
        <taxon>Micromonosporaceae</taxon>
        <taxon>Actinoplanes</taxon>
    </lineage>
</organism>
<dbReference type="PANTHER" id="PTHR43289">
    <property type="entry name" value="MITOGEN-ACTIVATED PROTEIN KINASE KINASE KINASE 20-RELATED"/>
    <property type="match status" value="1"/>
</dbReference>
<keyword evidence="4 7" id="KW-0547">Nucleotide-binding</keyword>
<evidence type="ECO:0000256" key="1">
    <source>
        <dbReference type="ARBA" id="ARBA00012513"/>
    </source>
</evidence>
<dbReference type="EMBL" id="CP126980">
    <property type="protein sequence ID" value="WIM99732.1"/>
    <property type="molecule type" value="Genomic_DNA"/>
</dbReference>
<dbReference type="Proteomes" id="UP001240150">
    <property type="component" value="Chromosome"/>
</dbReference>
<dbReference type="SUPFAM" id="SSF56112">
    <property type="entry name" value="Protein kinase-like (PK-like)"/>
    <property type="match status" value="1"/>
</dbReference>
<feature type="binding site" evidence="7">
    <location>
        <position position="39"/>
    </location>
    <ligand>
        <name>ATP</name>
        <dbReference type="ChEBI" id="CHEBI:30616"/>
    </ligand>
</feature>
<dbReference type="Gene3D" id="3.30.200.20">
    <property type="entry name" value="Phosphorylase Kinase, domain 1"/>
    <property type="match status" value="1"/>
</dbReference>
<feature type="compositionally biased region" description="Gly residues" evidence="8">
    <location>
        <begin position="367"/>
        <end position="376"/>
    </location>
</feature>
<dbReference type="EC" id="2.7.11.1" evidence="1"/>
<keyword evidence="2" id="KW-0723">Serine/threonine-protein kinase</keyword>
<dbReference type="PROSITE" id="PS50011">
    <property type="entry name" value="PROTEIN_KINASE_DOM"/>
    <property type="match status" value="1"/>
</dbReference>
<keyword evidence="3" id="KW-0808">Transferase</keyword>
<dbReference type="PROSITE" id="PS00107">
    <property type="entry name" value="PROTEIN_KINASE_ATP"/>
    <property type="match status" value="1"/>
</dbReference>
<dbReference type="PROSITE" id="PS00108">
    <property type="entry name" value="PROTEIN_KINASE_ST"/>
    <property type="match status" value="1"/>
</dbReference>
<name>A0ABY8WSF0_9ACTN</name>
<dbReference type="RefSeq" id="WP_284921170.1">
    <property type="nucleotide sequence ID" value="NZ_CP126980.1"/>
</dbReference>
<dbReference type="PANTHER" id="PTHR43289:SF6">
    <property type="entry name" value="SERINE_THREONINE-PROTEIN KINASE NEKL-3"/>
    <property type="match status" value="1"/>
</dbReference>
<keyword evidence="11" id="KW-1185">Reference proteome</keyword>
<evidence type="ECO:0000313" key="10">
    <source>
        <dbReference type="EMBL" id="WIM99732.1"/>
    </source>
</evidence>
<dbReference type="Gene3D" id="1.10.510.10">
    <property type="entry name" value="Transferase(Phosphotransferase) domain 1"/>
    <property type="match status" value="1"/>
</dbReference>
<evidence type="ECO:0000256" key="8">
    <source>
        <dbReference type="SAM" id="MobiDB-lite"/>
    </source>
</evidence>
<evidence type="ECO:0000259" key="9">
    <source>
        <dbReference type="PROSITE" id="PS50011"/>
    </source>
</evidence>
<dbReference type="InterPro" id="IPR008271">
    <property type="entry name" value="Ser/Thr_kinase_AS"/>
</dbReference>
<keyword evidence="5 10" id="KW-0418">Kinase</keyword>
<evidence type="ECO:0000256" key="5">
    <source>
        <dbReference type="ARBA" id="ARBA00022777"/>
    </source>
</evidence>
<dbReference type="Pfam" id="PF00069">
    <property type="entry name" value="Pkinase"/>
    <property type="match status" value="1"/>
</dbReference>
<dbReference type="CDD" id="cd14014">
    <property type="entry name" value="STKc_PknB_like"/>
    <property type="match status" value="1"/>
</dbReference>
<evidence type="ECO:0000256" key="3">
    <source>
        <dbReference type="ARBA" id="ARBA00022679"/>
    </source>
</evidence>
<feature type="domain" description="Protein kinase" evidence="9">
    <location>
        <begin position="10"/>
        <end position="267"/>
    </location>
</feature>
<evidence type="ECO:0000313" key="11">
    <source>
        <dbReference type="Proteomes" id="UP001240150"/>
    </source>
</evidence>
<keyword evidence="6 7" id="KW-0067">ATP-binding</keyword>
<dbReference type="InterPro" id="IPR017441">
    <property type="entry name" value="Protein_kinase_ATP_BS"/>
</dbReference>
<sequence length="376" mass="39295">MARQVLGDRYELRSLLGRGGMAEVWHGVDRRLGRAVAVKVMRASGRPDSSLPARFDREARTVAGLSHPNIVPVHDVGAHHGVPYLVMELVDGRTLADLLDDGPLPVAEAVRIAIEVCAALEAAAEAGVVHRDLKPANILITGDGRVKVCDFGLARRAGAAHAELTGTAQMIGTCGYMAPEQVTGSSVDARTDLYGLGCVLYTMLTGQPPFVGDSAMEVAWKHVESTAEPVSLRRPDLPVELDRLLRALLAKYPADRPAGPGEVLAVLRGLAGAPPIPAAARSARRWFRPAALGVAAVVAIGCLVALTPPDRPGRSESPPVPRASGPSPAVSQAAPAVTRTGAARIEPTRAGIGRCVTPGRGRPPGNRRGGCPGARR</sequence>
<protein>
    <recommendedName>
        <fullName evidence="1">non-specific serine/threonine protein kinase</fullName>
        <ecNumber evidence="1">2.7.11.1</ecNumber>
    </recommendedName>
</protein>
<feature type="region of interest" description="Disordered" evidence="8">
    <location>
        <begin position="309"/>
        <end position="376"/>
    </location>
</feature>
<dbReference type="SMART" id="SM00220">
    <property type="entry name" value="S_TKc"/>
    <property type="match status" value="1"/>
</dbReference>
<evidence type="ECO:0000256" key="7">
    <source>
        <dbReference type="PROSITE-ProRule" id="PRU10141"/>
    </source>
</evidence>
<evidence type="ECO:0000256" key="6">
    <source>
        <dbReference type="ARBA" id="ARBA00022840"/>
    </source>
</evidence>
<reference evidence="10 11" key="1">
    <citation type="submission" date="2023-06" db="EMBL/GenBank/DDBJ databases">
        <authorList>
            <person name="Yushchuk O."/>
            <person name="Binda E."/>
            <person name="Ruckert-Reed C."/>
            <person name="Fedorenko V."/>
            <person name="Kalinowski J."/>
            <person name="Marinelli F."/>
        </authorList>
    </citation>
    <scope>NUCLEOTIDE SEQUENCE [LARGE SCALE GENOMIC DNA]</scope>
    <source>
        <strain evidence="10 11">NRRL 3884</strain>
    </source>
</reference>
<dbReference type="InterPro" id="IPR011009">
    <property type="entry name" value="Kinase-like_dom_sf"/>
</dbReference>
<accession>A0ABY8WSF0</accession>
<gene>
    <name evidence="10" type="ORF">ACTOB_003393</name>
</gene>
<dbReference type="GO" id="GO:0016301">
    <property type="term" value="F:kinase activity"/>
    <property type="evidence" value="ECO:0007669"/>
    <property type="project" value="UniProtKB-KW"/>
</dbReference>
<proteinExistence type="predicted"/>
<feature type="compositionally biased region" description="Low complexity" evidence="8">
    <location>
        <begin position="323"/>
        <end position="336"/>
    </location>
</feature>
<evidence type="ECO:0000256" key="4">
    <source>
        <dbReference type="ARBA" id="ARBA00022741"/>
    </source>
</evidence>
<dbReference type="InterPro" id="IPR000719">
    <property type="entry name" value="Prot_kinase_dom"/>
</dbReference>
<evidence type="ECO:0000256" key="2">
    <source>
        <dbReference type="ARBA" id="ARBA00022527"/>
    </source>
</evidence>